<evidence type="ECO:0000256" key="1">
    <source>
        <dbReference type="SAM" id="MobiDB-lite"/>
    </source>
</evidence>
<accession>A0A0R3SA21</accession>
<evidence type="ECO:0000313" key="2">
    <source>
        <dbReference type="EMBL" id="VDL18624.1"/>
    </source>
</evidence>
<gene>
    <name evidence="2" type="ORF">HDID_LOCUS1163</name>
</gene>
<evidence type="ECO:0000313" key="4">
    <source>
        <dbReference type="WBParaSite" id="HDID_0000116201-mRNA-1"/>
    </source>
</evidence>
<organism evidence="4">
    <name type="scientific">Hymenolepis diminuta</name>
    <name type="common">Rat tapeworm</name>
    <dbReference type="NCBI Taxonomy" id="6216"/>
    <lineage>
        <taxon>Eukaryota</taxon>
        <taxon>Metazoa</taxon>
        <taxon>Spiralia</taxon>
        <taxon>Lophotrochozoa</taxon>
        <taxon>Platyhelminthes</taxon>
        <taxon>Cestoda</taxon>
        <taxon>Eucestoda</taxon>
        <taxon>Cyclophyllidea</taxon>
        <taxon>Hymenolepididae</taxon>
        <taxon>Hymenolepis</taxon>
    </lineage>
</organism>
<dbReference type="OrthoDB" id="6152580at2759"/>
<proteinExistence type="predicted"/>
<dbReference type="WBParaSite" id="HDID_0000116201-mRNA-1">
    <property type="protein sequence ID" value="HDID_0000116201-mRNA-1"/>
    <property type="gene ID" value="HDID_0000116201"/>
</dbReference>
<dbReference type="Proteomes" id="UP000274504">
    <property type="component" value="Unassembled WGS sequence"/>
</dbReference>
<feature type="region of interest" description="Disordered" evidence="1">
    <location>
        <begin position="24"/>
        <end position="62"/>
    </location>
</feature>
<dbReference type="AlphaFoldDB" id="A0A0R3SA21"/>
<sequence>MSHNNTNVTNHLPTTPAVKNTVKETKNSTGTFSPRAPPLISKFRGEPPSPPHTTPQRSHTGNDGIFFASIGGSKPPPFYIIHPEWASEVEGILRLETRVHSMTPLRESERRPRGDILKGNDGEIRGGILPVDRGDESILTTARRANAHNPVWPHRCRSSPAQRSRNPIAWV</sequence>
<evidence type="ECO:0000313" key="3">
    <source>
        <dbReference type="Proteomes" id="UP000274504"/>
    </source>
</evidence>
<reference evidence="4" key="1">
    <citation type="submission" date="2017-02" db="UniProtKB">
        <authorList>
            <consortium name="WormBaseParasite"/>
        </authorList>
    </citation>
    <scope>IDENTIFICATION</scope>
</reference>
<protein>
    <submittedName>
        <fullName evidence="2 4">Uncharacterized protein</fullName>
    </submittedName>
</protein>
<reference evidence="2 3" key="2">
    <citation type="submission" date="2018-11" db="EMBL/GenBank/DDBJ databases">
        <authorList>
            <consortium name="Pathogen Informatics"/>
        </authorList>
    </citation>
    <scope>NUCLEOTIDE SEQUENCE [LARGE SCALE GENOMIC DNA]</scope>
</reference>
<dbReference type="EMBL" id="UYSG01000199">
    <property type="protein sequence ID" value="VDL18624.1"/>
    <property type="molecule type" value="Genomic_DNA"/>
</dbReference>
<name>A0A0R3SA21_HYMDI</name>